<dbReference type="GO" id="GO:0005737">
    <property type="term" value="C:cytoplasm"/>
    <property type="evidence" value="ECO:0007669"/>
    <property type="project" value="UniProtKB-SubCell"/>
</dbReference>
<dbReference type="CDD" id="cd01920">
    <property type="entry name" value="cyclophilin_EcCYP_like"/>
    <property type="match status" value="1"/>
</dbReference>
<dbReference type="PROSITE" id="PS00170">
    <property type="entry name" value="CSA_PPIASE_1"/>
    <property type="match status" value="1"/>
</dbReference>
<comment type="catalytic activity">
    <reaction evidence="7">
        <text>[protein]-peptidylproline (omega=180) = [protein]-peptidylproline (omega=0)</text>
        <dbReference type="Rhea" id="RHEA:16237"/>
        <dbReference type="Rhea" id="RHEA-COMP:10747"/>
        <dbReference type="Rhea" id="RHEA-COMP:10748"/>
        <dbReference type="ChEBI" id="CHEBI:83833"/>
        <dbReference type="ChEBI" id="CHEBI:83834"/>
        <dbReference type="EC" id="5.2.1.8"/>
    </reaction>
</comment>
<dbReference type="InterPro" id="IPR020892">
    <property type="entry name" value="Cyclophilin-type_PPIase_CS"/>
</dbReference>
<evidence type="ECO:0000313" key="10">
    <source>
        <dbReference type="Proteomes" id="UP000295247"/>
    </source>
</evidence>
<evidence type="ECO:0000256" key="3">
    <source>
        <dbReference type="ARBA" id="ARBA00007365"/>
    </source>
</evidence>
<dbReference type="FunFam" id="2.40.100.10:FF:000004">
    <property type="entry name" value="Peptidyl-prolyl cis-trans isomerase"/>
    <property type="match status" value="1"/>
</dbReference>
<dbReference type="GO" id="GO:0006457">
    <property type="term" value="P:protein folding"/>
    <property type="evidence" value="ECO:0007669"/>
    <property type="project" value="InterPro"/>
</dbReference>
<comment type="subcellular location">
    <subcellularLocation>
        <location evidence="2">Cytoplasm</location>
    </subcellularLocation>
</comment>
<gene>
    <name evidence="9" type="ORF">EDC29_104188</name>
</gene>
<dbReference type="GO" id="GO:0003755">
    <property type="term" value="F:peptidyl-prolyl cis-trans isomerase activity"/>
    <property type="evidence" value="ECO:0007669"/>
    <property type="project" value="UniProtKB-UniRule"/>
</dbReference>
<accession>A0A4V2W9R6</accession>
<dbReference type="SUPFAM" id="SSF50891">
    <property type="entry name" value="Cyclophilin-like"/>
    <property type="match status" value="1"/>
</dbReference>
<evidence type="ECO:0000256" key="4">
    <source>
        <dbReference type="ARBA" id="ARBA00022490"/>
    </source>
</evidence>
<dbReference type="InterPro" id="IPR029000">
    <property type="entry name" value="Cyclophilin-like_dom_sf"/>
</dbReference>
<comment type="function">
    <text evidence="1 7">PPIases accelerate the folding of proteins. It catalyzes the cis-trans isomerization of proline imidic peptide bonds in oligopeptides.</text>
</comment>
<comment type="similarity">
    <text evidence="3 7">Belongs to the cyclophilin-type PPIase family.</text>
</comment>
<proteinExistence type="inferred from homology"/>
<dbReference type="AlphaFoldDB" id="A0A4V2W9R6"/>
<sequence length="162" mass="17766">MIKLTTNHGDILIELDTEQAPKTCANFEQYVRDGHYDGTLFHRVIDGFMIQGGGMSADFTAKPTRRPIENEANNGLKNLTGTLAMARTMEPHSATAQFFINVADNGFLDYPGQDGWGYCVFGRVVEGMETVNAIKGVSTGSRNGHQDVPVEDVVIERAEIVD</sequence>
<dbReference type="PANTHER" id="PTHR43246">
    <property type="entry name" value="PEPTIDYL-PROLYL CIS-TRANS ISOMERASE CYP38, CHLOROPLASTIC"/>
    <property type="match status" value="1"/>
</dbReference>
<evidence type="ECO:0000259" key="8">
    <source>
        <dbReference type="PROSITE" id="PS50072"/>
    </source>
</evidence>
<evidence type="ECO:0000256" key="2">
    <source>
        <dbReference type="ARBA" id="ARBA00004496"/>
    </source>
</evidence>
<dbReference type="InterPro" id="IPR002130">
    <property type="entry name" value="Cyclophilin-type_PPIase_dom"/>
</dbReference>
<protein>
    <recommendedName>
        <fullName evidence="7">Peptidyl-prolyl cis-trans isomerase</fullName>
        <shortName evidence="7">PPIase</shortName>
        <ecNumber evidence="7">5.2.1.8</ecNumber>
    </recommendedName>
</protein>
<dbReference type="Gene3D" id="2.40.100.10">
    <property type="entry name" value="Cyclophilin-like"/>
    <property type="match status" value="1"/>
</dbReference>
<dbReference type="InterPro" id="IPR044665">
    <property type="entry name" value="E_coli_cyclophilin_A-like"/>
</dbReference>
<evidence type="ECO:0000256" key="5">
    <source>
        <dbReference type="ARBA" id="ARBA00023110"/>
    </source>
</evidence>
<reference evidence="9 10" key="1">
    <citation type="submission" date="2019-03" db="EMBL/GenBank/DDBJ databases">
        <title>Genomic Encyclopedia of Type Strains, Phase IV (KMG-IV): sequencing the most valuable type-strain genomes for metagenomic binning, comparative biology and taxonomic classification.</title>
        <authorList>
            <person name="Goeker M."/>
        </authorList>
    </citation>
    <scope>NUCLEOTIDE SEQUENCE [LARGE SCALE GENOMIC DNA]</scope>
    <source>
        <strain evidence="9 10">DSM 203</strain>
    </source>
</reference>
<dbReference type="RefSeq" id="WP_123141017.1">
    <property type="nucleotide sequence ID" value="NZ_JAKEDQ010000022.1"/>
</dbReference>
<evidence type="ECO:0000256" key="7">
    <source>
        <dbReference type="RuleBase" id="RU363019"/>
    </source>
</evidence>
<evidence type="ECO:0000256" key="1">
    <source>
        <dbReference type="ARBA" id="ARBA00002388"/>
    </source>
</evidence>
<dbReference type="InterPro" id="IPR024936">
    <property type="entry name" value="Cyclophilin-type_PPIase"/>
</dbReference>
<dbReference type="PRINTS" id="PR00153">
    <property type="entry name" value="CSAPPISMRASE"/>
</dbReference>
<keyword evidence="4" id="KW-0963">Cytoplasm</keyword>
<keyword evidence="5 7" id="KW-0697">Rotamase</keyword>
<dbReference type="Pfam" id="PF00160">
    <property type="entry name" value="Pro_isomerase"/>
    <property type="match status" value="1"/>
</dbReference>
<dbReference type="PIRSF" id="PIRSF001467">
    <property type="entry name" value="Peptidylpro_ismrse"/>
    <property type="match status" value="1"/>
</dbReference>
<dbReference type="Proteomes" id="UP000295247">
    <property type="component" value="Unassembled WGS sequence"/>
</dbReference>
<dbReference type="EMBL" id="SMDC01000004">
    <property type="protein sequence ID" value="TCW36400.1"/>
    <property type="molecule type" value="Genomic_DNA"/>
</dbReference>
<dbReference type="PROSITE" id="PS50072">
    <property type="entry name" value="CSA_PPIASE_2"/>
    <property type="match status" value="1"/>
</dbReference>
<evidence type="ECO:0000256" key="6">
    <source>
        <dbReference type="ARBA" id="ARBA00023235"/>
    </source>
</evidence>
<dbReference type="EC" id="5.2.1.8" evidence="7"/>
<organism evidence="9 10">
    <name type="scientific">Marichromatium gracile</name>
    <name type="common">Chromatium gracile</name>
    <dbReference type="NCBI Taxonomy" id="1048"/>
    <lineage>
        <taxon>Bacteria</taxon>
        <taxon>Pseudomonadati</taxon>
        <taxon>Pseudomonadota</taxon>
        <taxon>Gammaproteobacteria</taxon>
        <taxon>Chromatiales</taxon>
        <taxon>Chromatiaceae</taxon>
        <taxon>Marichromatium</taxon>
    </lineage>
</organism>
<evidence type="ECO:0000313" key="9">
    <source>
        <dbReference type="EMBL" id="TCW36400.1"/>
    </source>
</evidence>
<keyword evidence="6 7" id="KW-0413">Isomerase</keyword>
<comment type="caution">
    <text evidence="9">The sequence shown here is derived from an EMBL/GenBank/DDBJ whole genome shotgun (WGS) entry which is preliminary data.</text>
</comment>
<feature type="domain" description="PPIase cyclophilin-type" evidence="8">
    <location>
        <begin position="1"/>
        <end position="160"/>
    </location>
</feature>
<name>A0A4V2W9R6_MARGR</name>